<dbReference type="KEGG" id="mes:Meso_4425"/>
<protein>
    <recommendedName>
        <fullName evidence="3">Transmembrane protein</fullName>
    </recommendedName>
</protein>
<name>Q11MH8_CHESB</name>
<feature type="transmembrane region" description="Helical" evidence="1">
    <location>
        <begin position="103"/>
        <end position="122"/>
    </location>
</feature>
<gene>
    <name evidence="2" type="ordered locus">Meso_4425</name>
</gene>
<feature type="transmembrane region" description="Helical" evidence="1">
    <location>
        <begin position="12"/>
        <end position="29"/>
    </location>
</feature>
<dbReference type="AlphaFoldDB" id="Q11MH8"/>
<proteinExistence type="predicted"/>
<evidence type="ECO:0000313" key="2">
    <source>
        <dbReference type="EMBL" id="ABG61391.1"/>
    </source>
</evidence>
<keyword evidence="1" id="KW-0472">Membrane</keyword>
<keyword evidence="2" id="KW-0614">Plasmid</keyword>
<accession>Q11MH8</accession>
<reference evidence="2" key="1">
    <citation type="submission" date="2006-06" db="EMBL/GenBank/DDBJ databases">
        <title>Complete sequence of Plasmid 1 of Chelativorans sp. BNC1.</title>
        <authorList>
            <consortium name="US DOE Joint Genome Institute"/>
            <person name="Copeland A."/>
            <person name="Lucas S."/>
            <person name="Lapidus A."/>
            <person name="Barry K."/>
            <person name="Detter J.C."/>
            <person name="Glavina del Rio T."/>
            <person name="Hammon N."/>
            <person name="Israni S."/>
            <person name="Dalin E."/>
            <person name="Tice H."/>
            <person name="Pitluck S."/>
            <person name="Chertkov O."/>
            <person name="Brettin T."/>
            <person name="Bruce D."/>
            <person name="Han C."/>
            <person name="Tapia R."/>
            <person name="Gilna P."/>
            <person name="Schmutz J."/>
            <person name="Larimer F."/>
            <person name="Land M."/>
            <person name="Hauser L."/>
            <person name="Kyrpides N."/>
            <person name="Mikhailova N."/>
            <person name="Richardson P."/>
        </authorList>
    </citation>
    <scope>NUCLEOTIDE SEQUENCE</scope>
    <source>
        <strain evidence="2">BNC1</strain>
        <plasmid evidence="2">1</plasmid>
    </source>
</reference>
<keyword evidence="1" id="KW-1133">Transmembrane helix</keyword>
<feature type="transmembrane region" description="Helical" evidence="1">
    <location>
        <begin position="129"/>
        <end position="152"/>
    </location>
</feature>
<feature type="transmembrane region" description="Helical" evidence="1">
    <location>
        <begin position="35"/>
        <end position="52"/>
    </location>
</feature>
<sequence precursor="true">MDRTNHRSSNVVALAAVFTAAVVALGYVLLGFIPMALFALGFLGGLLLWIFIPAEVPFAAIRVPYFLCLALFVLHKLEERYLDFFPALSRLTGVPVPVEGSPLAILLYAFAGMWLLIPWLVGREHAFGYFLAWTFFASMGITELVHFVFPFFTGGPYGYFPGMASVLPLAPIAWWGMWRLAFGRDFMRDRAA</sequence>
<feature type="transmembrane region" description="Helical" evidence="1">
    <location>
        <begin position="158"/>
        <end position="178"/>
    </location>
</feature>
<dbReference type="HOGENOM" id="CLU_1412934_0_0_5"/>
<keyword evidence="1" id="KW-0812">Transmembrane</keyword>
<organism evidence="2">
    <name type="scientific">Chelativorans sp. (strain BNC1)</name>
    <dbReference type="NCBI Taxonomy" id="266779"/>
    <lineage>
        <taxon>Bacteria</taxon>
        <taxon>Pseudomonadati</taxon>
        <taxon>Pseudomonadota</taxon>
        <taxon>Alphaproteobacteria</taxon>
        <taxon>Hyphomicrobiales</taxon>
        <taxon>Phyllobacteriaceae</taxon>
        <taxon>Chelativorans</taxon>
    </lineage>
</organism>
<geneLocation type="plasmid" evidence="2">
    <name>1</name>
</geneLocation>
<evidence type="ECO:0008006" key="3">
    <source>
        <dbReference type="Google" id="ProtNLM"/>
    </source>
</evidence>
<evidence type="ECO:0000256" key="1">
    <source>
        <dbReference type="SAM" id="Phobius"/>
    </source>
</evidence>
<dbReference type="EMBL" id="CP000389">
    <property type="protein sequence ID" value="ABG61391.1"/>
    <property type="molecule type" value="Genomic_DNA"/>
</dbReference>